<proteinExistence type="inferred from homology"/>
<evidence type="ECO:0000256" key="3">
    <source>
        <dbReference type="ARBA" id="ARBA00024327"/>
    </source>
</evidence>
<feature type="domain" description="Phosphoadenosine phosphosulphate reductase" evidence="4">
    <location>
        <begin position="53"/>
        <end position="217"/>
    </location>
</feature>
<dbReference type="GO" id="GO:0004604">
    <property type="term" value="F:phosphoadenylyl-sulfate reductase (thioredoxin) activity"/>
    <property type="evidence" value="ECO:0007669"/>
    <property type="project" value="InterPro"/>
</dbReference>
<evidence type="ECO:0000256" key="1">
    <source>
        <dbReference type="ARBA" id="ARBA00009732"/>
    </source>
</evidence>
<sequence>MGKNISPVNMVNGSVGHGPSPRLIVDDLIQKHGDKDAAELLGVMIEEVFPGRIAVVTSFGAESAILLDLVSKISRSVPVIFLDTGKHFPETLKYQTQMIRHLALTDVRDQYPDTADVECSDPNGNLWEVNPDQCCYVRKVLPLEKALLPFDAWVTGRKRFQSESRTRLDPIEFDETHIKINPLASWDMARVSNYLKDRGVPRHPLVELGYPSIGCAP</sequence>
<dbReference type="Pfam" id="PF01507">
    <property type="entry name" value="PAPS_reduct"/>
    <property type="match status" value="1"/>
</dbReference>
<organism evidence="5">
    <name type="scientific">marine metagenome</name>
    <dbReference type="NCBI Taxonomy" id="408172"/>
    <lineage>
        <taxon>unclassified sequences</taxon>
        <taxon>metagenomes</taxon>
        <taxon>ecological metagenomes</taxon>
    </lineage>
</organism>
<evidence type="ECO:0000313" key="5">
    <source>
        <dbReference type="EMBL" id="SVC85563.1"/>
    </source>
</evidence>
<comment type="pathway">
    <text evidence="3">Sulfur metabolism; hydrogen sulfide biosynthesis; sulfite from sulfate.</text>
</comment>
<dbReference type="NCBIfam" id="NF002537">
    <property type="entry name" value="PRK02090.1"/>
    <property type="match status" value="1"/>
</dbReference>
<keyword evidence="2" id="KW-0560">Oxidoreductase</keyword>
<evidence type="ECO:0000259" key="4">
    <source>
        <dbReference type="Pfam" id="PF01507"/>
    </source>
</evidence>
<dbReference type="InterPro" id="IPR002500">
    <property type="entry name" value="PAPS_reduct_dom"/>
</dbReference>
<dbReference type="CDD" id="cd23945">
    <property type="entry name" value="PAPS_reductase"/>
    <property type="match status" value="1"/>
</dbReference>
<accession>A0A382QJ55</accession>
<dbReference type="AlphaFoldDB" id="A0A382QJ55"/>
<reference evidence="5" key="1">
    <citation type="submission" date="2018-05" db="EMBL/GenBank/DDBJ databases">
        <authorList>
            <person name="Lanie J.A."/>
            <person name="Ng W.-L."/>
            <person name="Kazmierczak K.M."/>
            <person name="Andrzejewski T.M."/>
            <person name="Davidsen T.M."/>
            <person name="Wayne K.J."/>
            <person name="Tettelin H."/>
            <person name="Glass J.I."/>
            <person name="Rusch D."/>
            <person name="Podicherti R."/>
            <person name="Tsui H.-C.T."/>
            <person name="Winkler M.E."/>
        </authorList>
    </citation>
    <scope>NUCLEOTIDE SEQUENCE</scope>
</reference>
<dbReference type="SUPFAM" id="SSF52402">
    <property type="entry name" value="Adenine nucleotide alpha hydrolases-like"/>
    <property type="match status" value="1"/>
</dbReference>
<dbReference type="Gene3D" id="3.40.50.620">
    <property type="entry name" value="HUPs"/>
    <property type="match status" value="1"/>
</dbReference>
<dbReference type="InterPro" id="IPR014729">
    <property type="entry name" value="Rossmann-like_a/b/a_fold"/>
</dbReference>
<dbReference type="PANTHER" id="PTHR46509:SF1">
    <property type="entry name" value="PHOSPHOADENOSINE PHOSPHOSULFATE REDUCTASE"/>
    <property type="match status" value="1"/>
</dbReference>
<protein>
    <recommendedName>
        <fullName evidence="4">Phosphoadenosine phosphosulphate reductase domain-containing protein</fullName>
    </recommendedName>
</protein>
<dbReference type="GO" id="GO:0019379">
    <property type="term" value="P:sulfate assimilation, phosphoadenylyl sulfate reduction by phosphoadenylyl-sulfate reductase (thioredoxin)"/>
    <property type="evidence" value="ECO:0007669"/>
    <property type="project" value="InterPro"/>
</dbReference>
<dbReference type="EMBL" id="UINC01114916">
    <property type="protein sequence ID" value="SVC85563.1"/>
    <property type="molecule type" value="Genomic_DNA"/>
</dbReference>
<dbReference type="PANTHER" id="PTHR46509">
    <property type="entry name" value="PHOSPHOADENOSINE PHOSPHOSULFATE REDUCTASE"/>
    <property type="match status" value="1"/>
</dbReference>
<dbReference type="InterPro" id="IPR004511">
    <property type="entry name" value="PAPS/APS_Rdtase"/>
</dbReference>
<name>A0A382QJ55_9ZZZZ</name>
<gene>
    <name evidence="5" type="ORF">METZ01_LOCUS338417</name>
</gene>
<comment type="similarity">
    <text evidence="1">Belongs to the PAPS reductase family. CysH subfamily.</text>
</comment>
<evidence type="ECO:0000256" key="2">
    <source>
        <dbReference type="ARBA" id="ARBA00023002"/>
    </source>
</evidence>
<dbReference type="GO" id="GO:0005737">
    <property type="term" value="C:cytoplasm"/>
    <property type="evidence" value="ECO:0007669"/>
    <property type="project" value="TreeGrafter"/>
</dbReference>
<feature type="non-terminal residue" evidence="5">
    <location>
        <position position="217"/>
    </location>
</feature>
<dbReference type="PIRSF" id="PIRSF000857">
    <property type="entry name" value="PAPS_reductase"/>
    <property type="match status" value="1"/>
</dbReference>